<evidence type="ECO:0000259" key="10">
    <source>
        <dbReference type="Pfam" id="PF00534"/>
    </source>
</evidence>
<evidence type="ECO:0000256" key="8">
    <source>
        <dbReference type="SAM" id="Coils"/>
    </source>
</evidence>
<dbReference type="AlphaFoldDB" id="A0AAD9IKJ2"/>
<protein>
    <recommendedName>
        <fullName evidence="7">Starch synthase, chloroplastic/amyloplastic</fullName>
        <ecNumber evidence="7">2.4.1.-</ecNumber>
    </recommendedName>
</protein>
<dbReference type="PANTHER" id="PTHR46083:SF1">
    <property type="entry name" value="GLYCOGEN SYNTHASE 2-RELATED"/>
    <property type="match status" value="1"/>
</dbReference>
<dbReference type="NCBIfam" id="TIGR02095">
    <property type="entry name" value="glgA"/>
    <property type="match status" value="1"/>
</dbReference>
<dbReference type="Proteomes" id="UP001255856">
    <property type="component" value="Unassembled WGS sequence"/>
</dbReference>
<keyword evidence="7" id="KW-0934">Plastid</keyword>
<dbReference type="EMBL" id="JASFZW010000006">
    <property type="protein sequence ID" value="KAK2077682.1"/>
    <property type="molecule type" value="Genomic_DNA"/>
</dbReference>
<proteinExistence type="inferred from homology"/>
<evidence type="ECO:0000256" key="5">
    <source>
        <dbReference type="ARBA" id="ARBA00022679"/>
    </source>
</evidence>
<name>A0AAD9IKJ2_PROWI</name>
<evidence type="ECO:0000256" key="6">
    <source>
        <dbReference type="ARBA" id="ARBA00022922"/>
    </source>
</evidence>
<dbReference type="GO" id="GO:0009011">
    <property type="term" value="F:alpha-1,4-glucan glucosyltransferase (ADP-glucose donor) activity"/>
    <property type="evidence" value="ECO:0007669"/>
    <property type="project" value="UniProtKB-EC"/>
</dbReference>
<keyword evidence="8" id="KW-0175">Coiled coil</keyword>
<dbReference type="Gene3D" id="3.40.50.2000">
    <property type="entry name" value="Glycogen Phosphorylase B"/>
    <property type="match status" value="2"/>
</dbReference>
<feature type="domain" description="Glycosyl transferase family 1" evidence="10">
    <location>
        <begin position="440"/>
        <end position="572"/>
    </location>
</feature>
<keyword evidence="7" id="KW-0035">Amyloplast</keyword>
<dbReference type="GO" id="GO:0019252">
    <property type="term" value="P:starch biosynthetic process"/>
    <property type="evidence" value="ECO:0007669"/>
    <property type="project" value="UniProtKB-UniRule"/>
</dbReference>
<comment type="similarity">
    <text evidence="3 7">Belongs to the glycosyltransferase 1 family. Bacterial/plant glycogen synthase subfamily.</text>
</comment>
<evidence type="ECO:0000256" key="9">
    <source>
        <dbReference type="SAM" id="MobiDB-lite"/>
    </source>
</evidence>
<dbReference type="SUPFAM" id="SSF53756">
    <property type="entry name" value="UDP-Glycosyltransferase/glycogen phosphorylase"/>
    <property type="match status" value="1"/>
</dbReference>
<feature type="compositionally biased region" description="Low complexity" evidence="9">
    <location>
        <begin position="68"/>
        <end position="83"/>
    </location>
</feature>
<dbReference type="GO" id="GO:0009501">
    <property type="term" value="C:amyloplast"/>
    <property type="evidence" value="ECO:0007669"/>
    <property type="project" value="UniProtKB-SubCell"/>
</dbReference>
<evidence type="ECO:0000256" key="2">
    <source>
        <dbReference type="ARBA" id="ARBA00004727"/>
    </source>
</evidence>
<dbReference type="GO" id="GO:0009507">
    <property type="term" value="C:chloroplast"/>
    <property type="evidence" value="ECO:0007669"/>
    <property type="project" value="UniProtKB-SubCell"/>
</dbReference>
<evidence type="ECO:0000256" key="1">
    <source>
        <dbReference type="ARBA" id="ARBA00001478"/>
    </source>
</evidence>
<dbReference type="PANTHER" id="PTHR46083">
    <property type="match status" value="1"/>
</dbReference>
<dbReference type="CDD" id="cd03791">
    <property type="entry name" value="GT5_Glycogen_synthase_DULL1-like"/>
    <property type="match status" value="1"/>
</dbReference>
<keyword evidence="4 7" id="KW-0328">Glycosyltransferase</keyword>
<feature type="domain" description="Starch synthase catalytic" evidence="11">
    <location>
        <begin position="138"/>
        <end position="376"/>
    </location>
</feature>
<reference evidence="12" key="1">
    <citation type="submission" date="2021-01" db="EMBL/GenBank/DDBJ databases">
        <authorList>
            <person name="Eckstrom K.M.E."/>
        </authorList>
    </citation>
    <scope>NUCLEOTIDE SEQUENCE</scope>
    <source>
        <strain evidence="12">UVCC 0001</strain>
    </source>
</reference>
<evidence type="ECO:0000313" key="12">
    <source>
        <dbReference type="EMBL" id="KAK2077682.1"/>
    </source>
</evidence>
<accession>A0AAD9IKJ2</accession>
<dbReference type="Pfam" id="PF08323">
    <property type="entry name" value="Glyco_transf_5"/>
    <property type="match status" value="1"/>
</dbReference>
<keyword evidence="6 7" id="KW-0750">Starch biosynthesis</keyword>
<sequence>MEQDDESSPSLEDLQTLIQQLRAENSSLRVQLARAGLEYKAPQRASGSSKRPQKFRVTLPNSRTPANKAAMRTTASGAAAPAPPTLGKALAKLGDEIVWPSPREPNFWDRPARRTPAVVQEQAKTPVKPATCPDPLSIVHISAEMAPVAKAGGLGDVVTGLAKETIARGHTVEIFLPFYQFLEGCADVKDLQRVAEFAVPKGANGTLLTEAFTATVEGCPVLLLRPSPSSGSGLFKGGRVYGGSFNEVEAYLYFCRASLHALRALGRAPDVLHCHEWQCGAVPMLFWDHYAPALPRTRVVLTIHNFDSTGECREDEFWHTGASGRPFATIDRALDERTLGHNPERLCLLKGGIVYANAVTTVSPSYAREALQDGAAGFLKSTLAQPHVADKFSGIINGIDVSSWDAARDAALPCPYGPGALAGKALCKRYLQLGLGMAVDPDRPLVAVISRLVPQKGIHLMEAAMHAVAALGGQFVLLGTGHADGALRAAKAGPLAQNDDVQCLFLYSETLSHLLYAAADMFLVPSIFEPCGLTQLIALRYGTVPIVRATGGLGDTVKDVDADGEKGNGFVFQGMDGGAMRGVLERAFGWYRRPQQEWSGLVGSVMTRSSEWSWENPTGQYINVYRGALKK</sequence>
<dbReference type="EC" id="2.4.1.-" evidence="7"/>
<evidence type="ECO:0000313" key="13">
    <source>
        <dbReference type="Proteomes" id="UP001255856"/>
    </source>
</evidence>
<keyword evidence="7" id="KW-0150">Chloroplast</keyword>
<keyword evidence="13" id="KW-1185">Reference proteome</keyword>
<feature type="region of interest" description="Disordered" evidence="9">
    <location>
        <begin position="38"/>
        <end position="83"/>
    </location>
</feature>
<evidence type="ECO:0000259" key="11">
    <source>
        <dbReference type="Pfam" id="PF08323"/>
    </source>
</evidence>
<comment type="catalytic activity">
    <reaction evidence="1">
        <text>[(1-&gt;4)-alpha-D-glucosyl](n) + ADP-alpha-D-glucose = [(1-&gt;4)-alpha-D-glucosyl](n+1) + ADP + H(+)</text>
        <dbReference type="Rhea" id="RHEA:18189"/>
        <dbReference type="Rhea" id="RHEA-COMP:9584"/>
        <dbReference type="Rhea" id="RHEA-COMP:9587"/>
        <dbReference type="ChEBI" id="CHEBI:15378"/>
        <dbReference type="ChEBI" id="CHEBI:15444"/>
        <dbReference type="ChEBI" id="CHEBI:57498"/>
        <dbReference type="ChEBI" id="CHEBI:456216"/>
        <dbReference type="EC" id="2.4.1.21"/>
    </reaction>
</comment>
<dbReference type="GO" id="GO:0004373">
    <property type="term" value="F:alpha-1,4-glucan glucosyltransferase (UDP-glucose donor) activity"/>
    <property type="evidence" value="ECO:0007669"/>
    <property type="project" value="InterPro"/>
</dbReference>
<dbReference type="InterPro" id="IPR011835">
    <property type="entry name" value="GS/SS"/>
</dbReference>
<feature type="coiled-coil region" evidence="8">
    <location>
        <begin position="11"/>
        <end position="38"/>
    </location>
</feature>
<organism evidence="12 13">
    <name type="scientific">Prototheca wickerhamii</name>
    <dbReference type="NCBI Taxonomy" id="3111"/>
    <lineage>
        <taxon>Eukaryota</taxon>
        <taxon>Viridiplantae</taxon>
        <taxon>Chlorophyta</taxon>
        <taxon>core chlorophytes</taxon>
        <taxon>Trebouxiophyceae</taxon>
        <taxon>Chlorellales</taxon>
        <taxon>Chlorellaceae</taxon>
        <taxon>Prototheca</taxon>
    </lineage>
</organism>
<evidence type="ECO:0000256" key="7">
    <source>
        <dbReference type="RuleBase" id="RU361232"/>
    </source>
</evidence>
<dbReference type="HAMAP" id="MF_00484">
    <property type="entry name" value="Glycogen_synth"/>
    <property type="match status" value="1"/>
</dbReference>
<comment type="subcellular location">
    <subcellularLocation>
        <location evidence="7">Plastid</location>
        <location evidence="7">Chloroplast</location>
    </subcellularLocation>
    <subcellularLocation>
        <location evidence="7">Plastid</location>
        <location evidence="7">Amyloplast</location>
    </subcellularLocation>
</comment>
<comment type="pathway">
    <text evidence="2 7">Glycan biosynthesis; starch biosynthesis.</text>
</comment>
<evidence type="ECO:0000256" key="3">
    <source>
        <dbReference type="ARBA" id="ARBA00010281"/>
    </source>
</evidence>
<keyword evidence="5" id="KW-0808">Transferase</keyword>
<dbReference type="Pfam" id="PF00534">
    <property type="entry name" value="Glycos_transf_1"/>
    <property type="match status" value="1"/>
</dbReference>
<dbReference type="InterPro" id="IPR013534">
    <property type="entry name" value="Starch_synth_cat_dom"/>
</dbReference>
<comment type="caution">
    <text evidence="12">The sequence shown here is derived from an EMBL/GenBank/DDBJ whole genome shotgun (WGS) entry which is preliminary data.</text>
</comment>
<gene>
    <name evidence="12" type="ORF">QBZ16_004528</name>
</gene>
<dbReference type="InterPro" id="IPR001296">
    <property type="entry name" value="Glyco_trans_1"/>
</dbReference>
<evidence type="ECO:0000256" key="4">
    <source>
        <dbReference type="ARBA" id="ARBA00022676"/>
    </source>
</evidence>